<dbReference type="AlphaFoldDB" id="A0A438EFP7"/>
<dbReference type="CDD" id="cd03416">
    <property type="entry name" value="CbiX_SirB_N"/>
    <property type="match status" value="1"/>
</dbReference>
<organism evidence="3 4">
    <name type="scientific">Vitis vinifera</name>
    <name type="common">Grape</name>
    <dbReference type="NCBI Taxonomy" id="29760"/>
    <lineage>
        <taxon>Eukaryota</taxon>
        <taxon>Viridiplantae</taxon>
        <taxon>Streptophyta</taxon>
        <taxon>Embryophyta</taxon>
        <taxon>Tracheophyta</taxon>
        <taxon>Spermatophyta</taxon>
        <taxon>Magnoliopsida</taxon>
        <taxon>eudicotyledons</taxon>
        <taxon>Gunneridae</taxon>
        <taxon>Pentapetalae</taxon>
        <taxon>rosids</taxon>
        <taxon>Vitales</taxon>
        <taxon>Vitaceae</taxon>
        <taxon>Viteae</taxon>
        <taxon>Vitis</taxon>
    </lineage>
</organism>
<proteinExistence type="predicted"/>
<protein>
    <submittedName>
        <fullName evidence="3">Sirohydrochlorin ferrochelatase, chloroplastic</fullName>
    </submittedName>
</protein>
<dbReference type="Proteomes" id="UP000288805">
    <property type="component" value="Unassembled WGS sequence"/>
</dbReference>
<dbReference type="EMBL" id="QGNW01001302">
    <property type="protein sequence ID" value="RVW46530.1"/>
    <property type="molecule type" value="Genomic_DNA"/>
</dbReference>
<dbReference type="InterPro" id="IPR050963">
    <property type="entry name" value="Sirohydro_Cobaltochel/CbiX"/>
</dbReference>
<accession>A0A438EFP7</accession>
<dbReference type="PANTHER" id="PTHR33542:SF3">
    <property type="entry name" value="SIROHYDROCHLORIN FERROCHELATASE, CHLOROPLASTIC"/>
    <property type="match status" value="1"/>
</dbReference>
<dbReference type="InterPro" id="IPR002762">
    <property type="entry name" value="CbiX-like"/>
</dbReference>
<reference evidence="3 4" key="1">
    <citation type="journal article" date="2018" name="PLoS Genet.">
        <title>Population sequencing reveals clonal diversity and ancestral inbreeding in the grapevine cultivar Chardonnay.</title>
        <authorList>
            <person name="Roach M.J."/>
            <person name="Johnson D.L."/>
            <person name="Bohlmann J."/>
            <person name="van Vuuren H.J."/>
            <person name="Jones S.J."/>
            <person name="Pretorius I.S."/>
            <person name="Schmidt S.A."/>
            <person name="Borneman A.R."/>
        </authorList>
    </citation>
    <scope>NUCLEOTIDE SEQUENCE [LARGE SCALE GENOMIC DNA]</scope>
    <source>
        <strain evidence="4">cv. Chardonnay</strain>
        <tissue evidence="3">Leaf</tissue>
    </source>
</reference>
<dbReference type="Gene3D" id="3.40.50.1400">
    <property type="match status" value="1"/>
</dbReference>
<comment type="caution">
    <text evidence="3">The sequence shown here is derived from an EMBL/GenBank/DDBJ whole genome shotgun (WGS) entry which is preliminary data.</text>
</comment>
<evidence type="ECO:0000256" key="2">
    <source>
        <dbReference type="ARBA" id="ARBA00023239"/>
    </source>
</evidence>
<dbReference type="GO" id="GO:0046872">
    <property type="term" value="F:metal ion binding"/>
    <property type="evidence" value="ECO:0007669"/>
    <property type="project" value="UniProtKB-KW"/>
</dbReference>
<evidence type="ECO:0000313" key="4">
    <source>
        <dbReference type="Proteomes" id="UP000288805"/>
    </source>
</evidence>
<name>A0A438EFP7_VITVI</name>
<dbReference type="GO" id="GO:0016829">
    <property type="term" value="F:lyase activity"/>
    <property type="evidence" value="ECO:0007669"/>
    <property type="project" value="UniProtKB-KW"/>
</dbReference>
<gene>
    <name evidence="3" type="primary">SIRB_1</name>
    <name evidence="3" type="ORF">CK203_067346</name>
</gene>
<dbReference type="SUPFAM" id="SSF53800">
    <property type="entry name" value="Chelatase"/>
    <property type="match status" value="1"/>
</dbReference>
<sequence>MDSLSIPCQFTLKRYLPTKGCLAAGNGGLGQQTNGVGDKDGVIIVDHGSRRKESNLMLNEFVTMFRDKTGYLIVEPAHMVRTFPSSQFGSGAGLCAWTAACTCRMCSAATFHELGSCAGPQELAEPSITNAFSSCVQQGANRVIVSPFFLFPGRHWHQDIPSLTAEAAKEHPGVSYVITAPLGLHGLLVDVVNDRIKHCLKHVAGDEAECAACAGTGKCRVY</sequence>
<keyword evidence="2" id="KW-0456">Lyase</keyword>
<dbReference type="Pfam" id="PF01903">
    <property type="entry name" value="CbiX"/>
    <property type="match status" value="1"/>
</dbReference>
<evidence type="ECO:0000313" key="3">
    <source>
        <dbReference type="EMBL" id="RVW46530.1"/>
    </source>
</evidence>
<evidence type="ECO:0000256" key="1">
    <source>
        <dbReference type="ARBA" id="ARBA00022723"/>
    </source>
</evidence>
<keyword evidence="1" id="KW-0479">Metal-binding</keyword>
<dbReference type="PANTHER" id="PTHR33542">
    <property type="entry name" value="SIROHYDROCHLORIN FERROCHELATASE, CHLOROPLASTIC"/>
    <property type="match status" value="1"/>
</dbReference>